<proteinExistence type="predicted"/>
<comment type="caution">
    <text evidence="6">The sequence shown here is derived from an EMBL/GenBank/DDBJ whole genome shotgun (WGS) entry which is preliminary data.</text>
</comment>
<dbReference type="PANTHER" id="PTHR31973:SF199">
    <property type="entry name" value="SWIM-TYPE DOMAIN-CONTAINING PROTEIN"/>
    <property type="match status" value="1"/>
</dbReference>
<name>A0AAP0RP24_LIQFO</name>
<keyword evidence="2 4" id="KW-0863">Zinc-finger</keyword>
<keyword evidence="3" id="KW-0862">Zinc</keyword>
<dbReference type="AlphaFoldDB" id="A0AAP0RP24"/>
<evidence type="ECO:0000259" key="5">
    <source>
        <dbReference type="PROSITE" id="PS50966"/>
    </source>
</evidence>
<evidence type="ECO:0000256" key="2">
    <source>
        <dbReference type="ARBA" id="ARBA00022771"/>
    </source>
</evidence>
<dbReference type="GO" id="GO:0008270">
    <property type="term" value="F:zinc ion binding"/>
    <property type="evidence" value="ECO:0007669"/>
    <property type="project" value="UniProtKB-KW"/>
</dbReference>
<accession>A0AAP0RP24</accession>
<evidence type="ECO:0000313" key="6">
    <source>
        <dbReference type="EMBL" id="KAK9279887.1"/>
    </source>
</evidence>
<sequence>MLEMIRKMLMSWIQAKRQIMLRAKGLLCPKIHDKLEKLIEDSRNCIVTYAGEQMYEVECLPRTYIVNLQRRTCLCRKWDVTGIPCIHAVASIFKFNMRPQNYVDPCYHIETYLRSYANMIYPIPDCS</sequence>
<dbReference type="Proteomes" id="UP001415857">
    <property type="component" value="Unassembled WGS sequence"/>
</dbReference>
<dbReference type="InterPro" id="IPR006564">
    <property type="entry name" value="Znf_PMZ"/>
</dbReference>
<dbReference type="SMART" id="SM00575">
    <property type="entry name" value="ZnF_PMZ"/>
    <property type="match status" value="1"/>
</dbReference>
<dbReference type="Pfam" id="PF04434">
    <property type="entry name" value="SWIM"/>
    <property type="match status" value="1"/>
</dbReference>
<evidence type="ECO:0000256" key="4">
    <source>
        <dbReference type="PROSITE-ProRule" id="PRU00325"/>
    </source>
</evidence>
<evidence type="ECO:0000256" key="1">
    <source>
        <dbReference type="ARBA" id="ARBA00022723"/>
    </source>
</evidence>
<dbReference type="EMBL" id="JBBPBK010000008">
    <property type="protein sequence ID" value="KAK9279887.1"/>
    <property type="molecule type" value="Genomic_DNA"/>
</dbReference>
<keyword evidence="1" id="KW-0479">Metal-binding</keyword>
<dbReference type="PROSITE" id="PS50966">
    <property type="entry name" value="ZF_SWIM"/>
    <property type="match status" value="1"/>
</dbReference>
<reference evidence="6 7" key="1">
    <citation type="journal article" date="2024" name="Plant J.">
        <title>Genome sequences and population genomics reveal climatic adaptation and genomic divergence between two closely related sweetgum species.</title>
        <authorList>
            <person name="Xu W.Q."/>
            <person name="Ren C.Q."/>
            <person name="Zhang X.Y."/>
            <person name="Comes H.P."/>
            <person name="Liu X.H."/>
            <person name="Li Y.G."/>
            <person name="Kettle C.J."/>
            <person name="Jalonen R."/>
            <person name="Gaisberger H."/>
            <person name="Ma Y.Z."/>
            <person name="Qiu Y.X."/>
        </authorList>
    </citation>
    <scope>NUCLEOTIDE SEQUENCE [LARGE SCALE GENOMIC DNA]</scope>
    <source>
        <strain evidence="6">Hangzhou</strain>
    </source>
</reference>
<evidence type="ECO:0000313" key="7">
    <source>
        <dbReference type="Proteomes" id="UP001415857"/>
    </source>
</evidence>
<evidence type="ECO:0000256" key="3">
    <source>
        <dbReference type="ARBA" id="ARBA00022833"/>
    </source>
</evidence>
<dbReference type="InterPro" id="IPR007527">
    <property type="entry name" value="Znf_SWIM"/>
</dbReference>
<dbReference type="PANTHER" id="PTHR31973">
    <property type="entry name" value="POLYPROTEIN, PUTATIVE-RELATED"/>
    <property type="match status" value="1"/>
</dbReference>
<gene>
    <name evidence="6" type="ORF">L1049_013570</name>
</gene>
<feature type="domain" description="SWIM-type" evidence="5">
    <location>
        <begin position="64"/>
        <end position="96"/>
    </location>
</feature>
<protein>
    <recommendedName>
        <fullName evidence="5">SWIM-type domain-containing protein</fullName>
    </recommendedName>
</protein>
<organism evidence="6 7">
    <name type="scientific">Liquidambar formosana</name>
    <name type="common">Formosan gum</name>
    <dbReference type="NCBI Taxonomy" id="63359"/>
    <lineage>
        <taxon>Eukaryota</taxon>
        <taxon>Viridiplantae</taxon>
        <taxon>Streptophyta</taxon>
        <taxon>Embryophyta</taxon>
        <taxon>Tracheophyta</taxon>
        <taxon>Spermatophyta</taxon>
        <taxon>Magnoliopsida</taxon>
        <taxon>eudicotyledons</taxon>
        <taxon>Gunneridae</taxon>
        <taxon>Pentapetalae</taxon>
        <taxon>Saxifragales</taxon>
        <taxon>Altingiaceae</taxon>
        <taxon>Liquidambar</taxon>
    </lineage>
</organism>
<keyword evidence="7" id="KW-1185">Reference proteome</keyword>